<dbReference type="GO" id="GO:0033818">
    <property type="term" value="F:beta-ketoacyl-acyl-carrier-protein synthase III activity"/>
    <property type="evidence" value="ECO:0007669"/>
    <property type="project" value="UniProtKB-UniRule"/>
</dbReference>
<dbReference type="Gene3D" id="3.40.47.10">
    <property type="match status" value="1"/>
</dbReference>
<evidence type="ECO:0000256" key="8">
    <source>
        <dbReference type="ARBA" id="ARBA00023315"/>
    </source>
</evidence>
<dbReference type="HAMAP" id="MF_01815">
    <property type="entry name" value="FabH"/>
    <property type="match status" value="1"/>
</dbReference>
<dbReference type="InterPro" id="IPR013751">
    <property type="entry name" value="ACP_syn_III_N"/>
</dbReference>
<feature type="domain" description="Beta-ketoacyl-[acyl-carrier-protein] synthase III N-terminal" evidence="11">
    <location>
        <begin position="111"/>
        <end position="187"/>
    </location>
</feature>
<organism evidence="12 13">
    <name type="scientific">Enterococcus asini ATCC 700915</name>
    <dbReference type="NCBI Taxonomy" id="1158606"/>
    <lineage>
        <taxon>Bacteria</taxon>
        <taxon>Bacillati</taxon>
        <taxon>Bacillota</taxon>
        <taxon>Bacilli</taxon>
        <taxon>Lactobacillales</taxon>
        <taxon>Enterococcaceae</taxon>
        <taxon>Enterococcus</taxon>
    </lineage>
</organism>
<evidence type="ECO:0000256" key="3">
    <source>
        <dbReference type="ARBA" id="ARBA00022679"/>
    </source>
</evidence>
<keyword evidence="8 9" id="KW-0012">Acyltransferase</keyword>
<dbReference type="AlphaFoldDB" id="R2S119"/>
<dbReference type="PATRIC" id="fig|1158606.3.peg.710"/>
<evidence type="ECO:0000256" key="2">
    <source>
        <dbReference type="ARBA" id="ARBA00022516"/>
    </source>
</evidence>
<accession>R2S119</accession>
<dbReference type="PANTHER" id="PTHR43091">
    <property type="entry name" value="3-OXOACYL-[ACYL-CARRIER-PROTEIN] SYNTHASE"/>
    <property type="match status" value="1"/>
</dbReference>
<sequence>MSEEMETYAKIEATASCLPEKIITNDDLAKIMDTSDEWISSRTGIKERRISTGENTSDLCTTVAQKLLAASGVAAEELDFILVATMSPDYQCPSTACLVQGRIGAIKAFAFDLAAACSGFVYALAMGEKLIRTGAKRGIVIGGEVLSKVVDWQDRSTAVLFGDGAAGVLLSDTGTYPLIEKEVLAADGTRGDSLTSGYRALENPYYQEDSGQTSALTMDGREIFDFVIRDVVKSLQAMLGDEAQDIDYFLLHQANARILEKVARKLKLPQERFLQNMNHYGNTSAATVPLLLDEAVQAGQLRLGSRQKLVLSGFGGGLTWGHLVIRL</sequence>
<dbReference type="EMBL" id="AJAP01000007">
    <property type="protein sequence ID" value="EOH89210.1"/>
    <property type="molecule type" value="Genomic_DNA"/>
</dbReference>
<dbReference type="InterPro" id="IPR016039">
    <property type="entry name" value="Thiolase-like"/>
</dbReference>
<comment type="pathway">
    <text evidence="9">Lipid metabolism; fatty acid biosynthesis.</text>
</comment>
<keyword evidence="4 9" id="KW-0276">Fatty acid metabolism</keyword>
<comment type="function">
    <text evidence="9">Catalyzes the condensation reaction of fatty acid synthesis by the addition to an acyl acceptor of two carbons from malonyl-ACP. Catalyzes the first condensation reaction which initiates fatty acid synthesis and may therefore play a role in governing the total rate of fatty acid production. Possesses both acetoacetyl-ACP synthase and acetyl transacylase activities. Its substrate specificity determines the biosynthesis of branched-chain and/or straight-chain of fatty acids.</text>
</comment>
<dbReference type="UniPathway" id="UPA00094"/>
<keyword evidence="6 9" id="KW-0275">Fatty acid biosynthesis</keyword>
<dbReference type="Pfam" id="PF08541">
    <property type="entry name" value="ACP_syn_III_C"/>
    <property type="match status" value="1"/>
</dbReference>
<dbReference type="Pfam" id="PF08545">
    <property type="entry name" value="ACP_syn_III"/>
    <property type="match status" value="1"/>
</dbReference>
<dbReference type="GO" id="GO:0006633">
    <property type="term" value="P:fatty acid biosynthetic process"/>
    <property type="evidence" value="ECO:0007669"/>
    <property type="project" value="UniProtKB-UniRule"/>
</dbReference>
<dbReference type="SUPFAM" id="SSF53901">
    <property type="entry name" value="Thiolase-like"/>
    <property type="match status" value="1"/>
</dbReference>
<feature type="domain" description="Beta-ketoacyl-[acyl-carrier-protein] synthase III C-terminal" evidence="10">
    <location>
        <begin position="242"/>
        <end position="326"/>
    </location>
</feature>
<comment type="subunit">
    <text evidence="9">Homodimer.</text>
</comment>
<evidence type="ECO:0000256" key="7">
    <source>
        <dbReference type="ARBA" id="ARBA00023268"/>
    </source>
</evidence>
<gene>
    <name evidence="9" type="primary">fabH</name>
    <name evidence="12" type="ORF">UAS_00749</name>
</gene>
<comment type="domain">
    <text evidence="9">The last Arg residue of the ACP-binding site is essential for the weak association between ACP/AcpP and FabH.</text>
</comment>
<proteinExistence type="inferred from homology"/>
<comment type="subcellular location">
    <subcellularLocation>
        <location evidence="9">Cytoplasm</location>
    </subcellularLocation>
</comment>
<dbReference type="NCBIfam" id="TIGR00747">
    <property type="entry name" value="fabH"/>
    <property type="match status" value="1"/>
</dbReference>
<evidence type="ECO:0000256" key="4">
    <source>
        <dbReference type="ARBA" id="ARBA00022832"/>
    </source>
</evidence>
<evidence type="ECO:0000256" key="5">
    <source>
        <dbReference type="ARBA" id="ARBA00023098"/>
    </source>
</evidence>
<keyword evidence="13" id="KW-1185">Reference proteome</keyword>
<dbReference type="InterPro" id="IPR004655">
    <property type="entry name" value="FabH"/>
</dbReference>
<comment type="similarity">
    <text evidence="1 9">Belongs to the thiolase-like superfamily. FabH family.</text>
</comment>
<evidence type="ECO:0000259" key="10">
    <source>
        <dbReference type="Pfam" id="PF08541"/>
    </source>
</evidence>
<evidence type="ECO:0000313" key="13">
    <source>
        <dbReference type="Proteomes" id="UP000013777"/>
    </source>
</evidence>
<feature type="active site" evidence="9">
    <location>
        <position position="117"/>
    </location>
</feature>
<dbReference type="CDD" id="cd00830">
    <property type="entry name" value="KAS_III"/>
    <property type="match status" value="1"/>
</dbReference>
<protein>
    <recommendedName>
        <fullName evidence="9">Beta-ketoacyl-[acyl-carrier-protein] synthase III</fullName>
        <shortName evidence="9">Beta-ketoacyl-ACP synthase III</shortName>
        <shortName evidence="9">KAS III</shortName>
        <ecNumber evidence="9">2.3.1.180</ecNumber>
    </recommendedName>
    <alternativeName>
        <fullName evidence="9">3-oxoacyl-[acyl-carrier-protein] synthase 3</fullName>
    </alternativeName>
    <alternativeName>
        <fullName evidence="9">3-oxoacyl-[acyl-carrier-protein] synthase III</fullName>
    </alternativeName>
</protein>
<feature type="active site" evidence="9">
    <location>
        <position position="282"/>
    </location>
</feature>
<dbReference type="eggNOG" id="COG0332">
    <property type="taxonomic scope" value="Bacteria"/>
</dbReference>
<keyword evidence="5 9" id="KW-0443">Lipid metabolism</keyword>
<keyword evidence="2 9" id="KW-0444">Lipid biosynthesis</keyword>
<evidence type="ECO:0000256" key="1">
    <source>
        <dbReference type="ARBA" id="ARBA00008642"/>
    </source>
</evidence>
<dbReference type="NCBIfam" id="NF006829">
    <property type="entry name" value="PRK09352.1"/>
    <property type="match status" value="1"/>
</dbReference>
<evidence type="ECO:0000256" key="9">
    <source>
        <dbReference type="HAMAP-Rule" id="MF_01815"/>
    </source>
</evidence>
<dbReference type="GO" id="GO:0005737">
    <property type="term" value="C:cytoplasm"/>
    <property type="evidence" value="ECO:0007669"/>
    <property type="project" value="UniProtKB-SubCell"/>
</dbReference>
<evidence type="ECO:0000313" key="12">
    <source>
        <dbReference type="EMBL" id="EOH89210.1"/>
    </source>
</evidence>
<keyword evidence="9" id="KW-0963">Cytoplasm</keyword>
<feature type="active site" evidence="9">
    <location>
        <position position="252"/>
    </location>
</feature>
<evidence type="ECO:0000259" key="11">
    <source>
        <dbReference type="Pfam" id="PF08545"/>
    </source>
</evidence>
<feature type="region of interest" description="ACP-binding" evidence="9">
    <location>
        <begin position="253"/>
        <end position="257"/>
    </location>
</feature>
<comment type="caution">
    <text evidence="12">The sequence shown here is derived from an EMBL/GenBank/DDBJ whole genome shotgun (WGS) entry which is preliminary data.</text>
</comment>
<dbReference type="EC" id="2.3.1.180" evidence="9"/>
<dbReference type="Proteomes" id="UP000013777">
    <property type="component" value="Unassembled WGS sequence"/>
</dbReference>
<dbReference type="HOGENOM" id="CLU_039592_4_1_9"/>
<evidence type="ECO:0000256" key="6">
    <source>
        <dbReference type="ARBA" id="ARBA00023160"/>
    </source>
</evidence>
<dbReference type="InterPro" id="IPR013747">
    <property type="entry name" value="ACP_syn_III_C"/>
</dbReference>
<dbReference type="STRING" id="57732.RU94_GL001338"/>
<keyword evidence="7 9" id="KW-0511">Multifunctional enzyme</keyword>
<dbReference type="GO" id="GO:0004315">
    <property type="term" value="F:3-oxoacyl-[acyl-carrier-protein] synthase activity"/>
    <property type="evidence" value="ECO:0007669"/>
    <property type="project" value="InterPro"/>
</dbReference>
<keyword evidence="3 9" id="KW-0808">Transferase</keyword>
<dbReference type="PANTHER" id="PTHR43091:SF1">
    <property type="entry name" value="BETA-KETOACYL-[ACYL-CARRIER-PROTEIN] SYNTHASE III, CHLOROPLASTIC"/>
    <property type="match status" value="1"/>
</dbReference>
<comment type="catalytic activity">
    <reaction evidence="9">
        <text>malonyl-[ACP] + acetyl-CoA + H(+) = 3-oxobutanoyl-[ACP] + CO2 + CoA</text>
        <dbReference type="Rhea" id="RHEA:12080"/>
        <dbReference type="Rhea" id="RHEA-COMP:9623"/>
        <dbReference type="Rhea" id="RHEA-COMP:9625"/>
        <dbReference type="ChEBI" id="CHEBI:15378"/>
        <dbReference type="ChEBI" id="CHEBI:16526"/>
        <dbReference type="ChEBI" id="CHEBI:57287"/>
        <dbReference type="ChEBI" id="CHEBI:57288"/>
        <dbReference type="ChEBI" id="CHEBI:78449"/>
        <dbReference type="ChEBI" id="CHEBI:78450"/>
        <dbReference type="EC" id="2.3.1.180"/>
    </reaction>
</comment>
<reference evidence="12 13" key="1">
    <citation type="submission" date="2013-02" db="EMBL/GenBank/DDBJ databases">
        <title>The Genome Sequence of Enterococcus asini ATCC_700915.</title>
        <authorList>
            <consortium name="The Broad Institute Genome Sequencing Platform"/>
            <consortium name="The Broad Institute Genome Sequencing Center for Infectious Disease"/>
            <person name="Earl A.M."/>
            <person name="Gilmore M.S."/>
            <person name="Lebreton F."/>
            <person name="Walker B."/>
            <person name="Young S.K."/>
            <person name="Zeng Q."/>
            <person name="Gargeya S."/>
            <person name="Fitzgerald M."/>
            <person name="Haas B."/>
            <person name="Abouelleil A."/>
            <person name="Alvarado L."/>
            <person name="Arachchi H.M."/>
            <person name="Berlin A.M."/>
            <person name="Chapman S.B."/>
            <person name="Dewar J."/>
            <person name="Goldberg J."/>
            <person name="Griggs A."/>
            <person name="Gujja S."/>
            <person name="Hansen M."/>
            <person name="Howarth C."/>
            <person name="Imamovic A."/>
            <person name="Larimer J."/>
            <person name="McCowan C."/>
            <person name="Murphy C."/>
            <person name="Neiman D."/>
            <person name="Pearson M."/>
            <person name="Priest M."/>
            <person name="Roberts A."/>
            <person name="Saif S."/>
            <person name="Shea T."/>
            <person name="Sisk P."/>
            <person name="Sykes S."/>
            <person name="Wortman J."/>
            <person name="Nusbaum C."/>
            <person name="Birren B."/>
        </authorList>
    </citation>
    <scope>NUCLEOTIDE SEQUENCE [LARGE SCALE GENOMIC DNA]</scope>
    <source>
        <strain evidence="12 13">ATCC 700915</strain>
    </source>
</reference>
<name>R2S119_9ENTE</name>